<dbReference type="EMBL" id="KV453911">
    <property type="protein sequence ID" value="ODV79681.1"/>
    <property type="molecule type" value="Genomic_DNA"/>
</dbReference>
<protein>
    <recommendedName>
        <fullName evidence="1">DUF1279 domain-containing protein</fullName>
    </recommendedName>
</protein>
<evidence type="ECO:0000313" key="2">
    <source>
        <dbReference type="EMBL" id="ODV79681.1"/>
    </source>
</evidence>
<dbReference type="RefSeq" id="XP_020064803.1">
    <property type="nucleotide sequence ID" value="XM_020207469.1"/>
</dbReference>
<dbReference type="InterPro" id="IPR045866">
    <property type="entry name" value="FAM210A/B-like"/>
</dbReference>
<dbReference type="InterPro" id="IPR009688">
    <property type="entry name" value="FAM210A/B-like_dom"/>
</dbReference>
<dbReference type="GeneID" id="30981606"/>
<evidence type="ECO:0000313" key="3">
    <source>
        <dbReference type="Proteomes" id="UP000094285"/>
    </source>
</evidence>
<evidence type="ECO:0000259" key="1">
    <source>
        <dbReference type="Pfam" id="PF06916"/>
    </source>
</evidence>
<sequence>MLRFNPLKFLSKWSIPPSRIITRRFQLKQQFFKRFQSIKTNGAQTTPPPTGSNKKPTGLKALMKEYGYSAFGVYMALSAIDLPLCYILVHSMGQDEIEYYENKVKQQFGYGMTEEELKKKQEIKRIEAQVEEENSPTPSSKSQGGFVQTVLSQFSWTEFAIAYGIHKSLIFIRVPICAAITPGVVKLLRRWGFKIGTDKLSTSATLAKDTLKDLTASSTKFGTKPNAKKKWFSWFF</sequence>
<dbReference type="Pfam" id="PF06916">
    <property type="entry name" value="FAM210A-B_dom"/>
    <property type="match status" value="1"/>
</dbReference>
<dbReference type="OrthoDB" id="426386at2759"/>
<dbReference type="AlphaFoldDB" id="A0A1E4SJJ8"/>
<proteinExistence type="predicted"/>
<dbReference type="PANTHER" id="PTHR21377">
    <property type="entry name" value="PROTEIN FAM210B, MITOCHONDRIAL"/>
    <property type="match status" value="1"/>
</dbReference>
<reference evidence="3" key="1">
    <citation type="submission" date="2016-05" db="EMBL/GenBank/DDBJ databases">
        <title>Comparative genomics of biotechnologically important yeasts.</title>
        <authorList>
            <consortium name="DOE Joint Genome Institute"/>
            <person name="Riley R."/>
            <person name="Haridas S."/>
            <person name="Wolfe K.H."/>
            <person name="Lopes M.R."/>
            <person name="Hittinger C.T."/>
            <person name="Goker M."/>
            <person name="Salamov A."/>
            <person name="Wisecaver J."/>
            <person name="Long T.M."/>
            <person name="Aerts A.L."/>
            <person name="Barry K."/>
            <person name="Choi C."/>
            <person name="Clum A."/>
            <person name="Coughlan A.Y."/>
            <person name="Deshpande S."/>
            <person name="Douglass A.P."/>
            <person name="Hanson S.J."/>
            <person name="Klenk H.-P."/>
            <person name="Labutti K."/>
            <person name="Lapidus A."/>
            <person name="Lindquist E."/>
            <person name="Lipzen A."/>
            <person name="Meier-Kolthoff J.P."/>
            <person name="Ohm R.A."/>
            <person name="Otillar R.P."/>
            <person name="Pangilinan J."/>
            <person name="Peng Y."/>
            <person name="Rokas A."/>
            <person name="Rosa C.A."/>
            <person name="Scheuner C."/>
            <person name="Sibirny A.A."/>
            <person name="Slot J.C."/>
            <person name="Stielow J.B."/>
            <person name="Sun H."/>
            <person name="Kurtzman C.P."/>
            <person name="Blackwell M."/>
            <person name="Grigoriev I.V."/>
            <person name="Jeffries T.W."/>
        </authorList>
    </citation>
    <scope>NUCLEOTIDE SEQUENCE [LARGE SCALE GENOMIC DNA]</scope>
    <source>
        <strain evidence="3">NRRL Y-17324</strain>
    </source>
</reference>
<feature type="domain" description="DUF1279" evidence="1">
    <location>
        <begin position="59"/>
        <end position="182"/>
    </location>
</feature>
<gene>
    <name evidence="2" type="ORF">CANTADRAFT_25584</name>
</gene>
<dbReference type="Proteomes" id="UP000094285">
    <property type="component" value="Unassembled WGS sequence"/>
</dbReference>
<dbReference type="PANTHER" id="PTHR21377:SF0">
    <property type="entry name" value="PROTEIN FAM210B, MITOCHONDRIAL"/>
    <property type="match status" value="1"/>
</dbReference>
<name>A0A1E4SJJ8_9ASCO</name>
<organism evidence="2 3">
    <name type="scientific">Suhomyces tanzawaensis NRRL Y-17324</name>
    <dbReference type="NCBI Taxonomy" id="984487"/>
    <lineage>
        <taxon>Eukaryota</taxon>
        <taxon>Fungi</taxon>
        <taxon>Dikarya</taxon>
        <taxon>Ascomycota</taxon>
        <taxon>Saccharomycotina</taxon>
        <taxon>Pichiomycetes</taxon>
        <taxon>Debaryomycetaceae</taxon>
        <taxon>Suhomyces</taxon>
    </lineage>
</organism>
<accession>A0A1E4SJJ8</accession>
<keyword evidence="3" id="KW-1185">Reference proteome</keyword>
<dbReference type="GO" id="GO:0005739">
    <property type="term" value="C:mitochondrion"/>
    <property type="evidence" value="ECO:0007669"/>
    <property type="project" value="TreeGrafter"/>
</dbReference>